<keyword evidence="5 6" id="KW-0472">Membrane</keyword>
<evidence type="ECO:0000256" key="6">
    <source>
        <dbReference type="SAM" id="Phobius"/>
    </source>
</evidence>
<dbReference type="InterPro" id="IPR050833">
    <property type="entry name" value="Poly_Biosynth_Transport"/>
</dbReference>
<reference evidence="7 8" key="1">
    <citation type="submission" date="2016-11" db="EMBL/GenBank/DDBJ databases">
        <authorList>
            <person name="Jaros S."/>
            <person name="Januszkiewicz K."/>
            <person name="Wedrychowicz H."/>
        </authorList>
    </citation>
    <scope>NUCLEOTIDE SEQUENCE [LARGE SCALE GENOMIC DNA]</scope>
    <source>
        <strain evidence="7 8">KHT3</strain>
    </source>
</reference>
<dbReference type="PANTHER" id="PTHR30250:SF26">
    <property type="entry name" value="PSMA PROTEIN"/>
    <property type="match status" value="1"/>
</dbReference>
<dbReference type="PANTHER" id="PTHR30250">
    <property type="entry name" value="PST FAMILY PREDICTED COLANIC ACID TRANSPORTER"/>
    <property type="match status" value="1"/>
</dbReference>
<accession>A0A1M6R7M0</accession>
<feature type="transmembrane region" description="Helical" evidence="6">
    <location>
        <begin position="119"/>
        <end position="140"/>
    </location>
</feature>
<evidence type="ECO:0000313" key="8">
    <source>
        <dbReference type="Proteomes" id="UP000184130"/>
    </source>
</evidence>
<feature type="transmembrane region" description="Helical" evidence="6">
    <location>
        <begin position="273"/>
        <end position="297"/>
    </location>
</feature>
<feature type="transmembrane region" description="Helical" evidence="6">
    <location>
        <begin position="89"/>
        <end position="107"/>
    </location>
</feature>
<dbReference type="NCBIfam" id="NF041503">
    <property type="entry name" value="WZX_like"/>
    <property type="match status" value="1"/>
</dbReference>
<name>A0A1M6R7M0_XYLRU</name>
<dbReference type="AlphaFoldDB" id="A0A1M6R7M0"/>
<gene>
    <name evidence="7" type="ORF">SAMN05216463_101123</name>
</gene>
<evidence type="ECO:0000313" key="7">
    <source>
        <dbReference type="EMBL" id="SHK28430.1"/>
    </source>
</evidence>
<comment type="subcellular location">
    <subcellularLocation>
        <location evidence="1">Cell membrane</location>
        <topology evidence="1">Multi-pass membrane protein</topology>
    </subcellularLocation>
</comment>
<dbReference type="Proteomes" id="UP000184130">
    <property type="component" value="Unassembled WGS sequence"/>
</dbReference>
<evidence type="ECO:0000256" key="3">
    <source>
        <dbReference type="ARBA" id="ARBA00022692"/>
    </source>
</evidence>
<keyword evidence="2" id="KW-1003">Cell membrane</keyword>
<feature type="transmembrane region" description="Helical" evidence="6">
    <location>
        <begin position="59"/>
        <end position="77"/>
    </location>
</feature>
<keyword evidence="3 6" id="KW-0812">Transmembrane</keyword>
<feature type="transmembrane region" description="Helical" evidence="6">
    <location>
        <begin position="340"/>
        <end position="357"/>
    </location>
</feature>
<feature type="transmembrane region" description="Helical" evidence="6">
    <location>
        <begin position="363"/>
        <end position="380"/>
    </location>
</feature>
<feature type="transmembrane region" description="Helical" evidence="6">
    <location>
        <begin position="205"/>
        <end position="226"/>
    </location>
</feature>
<protein>
    <submittedName>
        <fullName evidence="7">Na+-driven multidrug efflux pump</fullName>
    </submittedName>
</protein>
<evidence type="ECO:0000256" key="2">
    <source>
        <dbReference type="ARBA" id="ARBA00022475"/>
    </source>
</evidence>
<dbReference type="InterPro" id="IPR048122">
    <property type="entry name" value="WZX-like"/>
</dbReference>
<proteinExistence type="predicted"/>
<keyword evidence="4 6" id="KW-1133">Transmembrane helix</keyword>
<evidence type="ECO:0000256" key="1">
    <source>
        <dbReference type="ARBA" id="ARBA00004651"/>
    </source>
</evidence>
<feature type="transmembrane region" description="Helical" evidence="6">
    <location>
        <begin position="146"/>
        <end position="169"/>
    </location>
</feature>
<dbReference type="GO" id="GO:0005886">
    <property type="term" value="C:plasma membrane"/>
    <property type="evidence" value="ECO:0007669"/>
    <property type="project" value="UniProtKB-SubCell"/>
</dbReference>
<evidence type="ECO:0000256" key="4">
    <source>
        <dbReference type="ARBA" id="ARBA00022989"/>
    </source>
</evidence>
<evidence type="ECO:0000256" key="5">
    <source>
        <dbReference type="ARBA" id="ARBA00023136"/>
    </source>
</evidence>
<organism evidence="7 8">
    <name type="scientific">Xylanibacter ruminicola</name>
    <name type="common">Prevotella ruminicola</name>
    <dbReference type="NCBI Taxonomy" id="839"/>
    <lineage>
        <taxon>Bacteria</taxon>
        <taxon>Pseudomonadati</taxon>
        <taxon>Bacteroidota</taxon>
        <taxon>Bacteroidia</taxon>
        <taxon>Bacteroidales</taxon>
        <taxon>Prevotellaceae</taxon>
        <taxon>Xylanibacter</taxon>
    </lineage>
</organism>
<dbReference type="EMBL" id="FRBD01000001">
    <property type="protein sequence ID" value="SHK28430.1"/>
    <property type="molecule type" value="Genomic_DNA"/>
</dbReference>
<feature type="transmembrane region" description="Helical" evidence="6">
    <location>
        <begin position="232"/>
        <end position="252"/>
    </location>
</feature>
<feature type="transmembrane region" description="Helical" evidence="6">
    <location>
        <begin position="309"/>
        <end position="328"/>
    </location>
</feature>
<sequence>MVALMDFGFAPQIGRNITYALSGSKHIEREGLHGIPNLEPNYRLLATVIEAAKFIYKRLSILILILMLTFGTYYIDYVTNGFDDVDNSLWIWLLFSLSNYLNIYFIYYRSLLTGSGKIFESSVSIILSKLTYIIICVIFISSGFGLISIVIANMVSPLVLFVYSHFIFFTKEIRKSLPTDIKSEEKKEAISSIWFNAKKLGINQLGTFAILKLNLFLIGLFLPLSVVGSFGILTQVVPALSAVATSLFNSFLPQIASLQVAHNFKEITKKLSITVLIFWMIMIIGGIAIVICLPWIMDVISSNTKLPPTIVTVLYLIVMALEGNHTMFSTVIVTSNKVPFVAAGLVSGFFIGVLTFISLRFTTLGLVGVVLAQGIIQLLYNNWRWPKYVLDEFNIKPIDFIRMGYMGFCKIRKNNLI</sequence>